<feature type="region of interest" description="Disordered" evidence="1">
    <location>
        <begin position="164"/>
        <end position="193"/>
    </location>
</feature>
<feature type="compositionally biased region" description="Basic and acidic residues" evidence="1">
    <location>
        <begin position="183"/>
        <end position="193"/>
    </location>
</feature>
<dbReference type="Proteomes" id="UP001162162">
    <property type="component" value="Unassembled WGS sequence"/>
</dbReference>
<name>A0AAV8X1G1_9CUCU</name>
<dbReference type="EMBL" id="JAPWTK010001360">
    <property type="protein sequence ID" value="KAJ8932828.1"/>
    <property type="molecule type" value="Genomic_DNA"/>
</dbReference>
<evidence type="ECO:0000256" key="1">
    <source>
        <dbReference type="SAM" id="MobiDB-lite"/>
    </source>
</evidence>
<dbReference type="AlphaFoldDB" id="A0AAV8X1G1"/>
<gene>
    <name evidence="2" type="ORF">NQ318_006991</name>
</gene>
<feature type="region of interest" description="Disordered" evidence="1">
    <location>
        <begin position="64"/>
        <end position="143"/>
    </location>
</feature>
<feature type="compositionally biased region" description="Basic and acidic residues" evidence="1">
    <location>
        <begin position="110"/>
        <end position="128"/>
    </location>
</feature>
<accession>A0AAV8X1G1</accession>
<evidence type="ECO:0000313" key="3">
    <source>
        <dbReference type="Proteomes" id="UP001162162"/>
    </source>
</evidence>
<evidence type="ECO:0000313" key="2">
    <source>
        <dbReference type="EMBL" id="KAJ8932828.1"/>
    </source>
</evidence>
<feature type="region of interest" description="Disordered" evidence="1">
    <location>
        <begin position="17"/>
        <end position="41"/>
    </location>
</feature>
<reference evidence="2" key="1">
    <citation type="journal article" date="2023" name="Insect Mol. Biol.">
        <title>Genome sequencing provides insights into the evolution of gene families encoding plant cell wall-degrading enzymes in longhorned beetles.</title>
        <authorList>
            <person name="Shin N.R."/>
            <person name="Okamura Y."/>
            <person name="Kirsch R."/>
            <person name="Pauchet Y."/>
        </authorList>
    </citation>
    <scope>NUCLEOTIDE SEQUENCE</scope>
    <source>
        <strain evidence="2">AMC_N1</strain>
    </source>
</reference>
<keyword evidence="3" id="KW-1185">Reference proteome</keyword>
<protein>
    <submittedName>
        <fullName evidence="2">Uncharacterized protein</fullName>
    </submittedName>
</protein>
<proteinExistence type="predicted"/>
<organism evidence="2 3">
    <name type="scientific">Aromia moschata</name>
    <dbReference type="NCBI Taxonomy" id="1265417"/>
    <lineage>
        <taxon>Eukaryota</taxon>
        <taxon>Metazoa</taxon>
        <taxon>Ecdysozoa</taxon>
        <taxon>Arthropoda</taxon>
        <taxon>Hexapoda</taxon>
        <taxon>Insecta</taxon>
        <taxon>Pterygota</taxon>
        <taxon>Neoptera</taxon>
        <taxon>Endopterygota</taxon>
        <taxon>Coleoptera</taxon>
        <taxon>Polyphaga</taxon>
        <taxon>Cucujiformia</taxon>
        <taxon>Chrysomeloidea</taxon>
        <taxon>Cerambycidae</taxon>
        <taxon>Cerambycinae</taxon>
        <taxon>Callichromatini</taxon>
        <taxon>Aromia</taxon>
    </lineage>
</organism>
<comment type="caution">
    <text evidence="2">The sequence shown here is derived from an EMBL/GenBank/DDBJ whole genome shotgun (WGS) entry which is preliminary data.</text>
</comment>
<sequence>MWFAAHHVTSSTLLFTAPSGGDRFEPMIQNRPPNNRRDVQEDDAAADQLIALLPLHIGRLVRDEQQAGGAPAPAPHSHRFPRGAAPSHSWSNLIIPYHSSGAKSTNQPSTREKDKEESVTSTDTEKKEAKKKNPYSIEELLKKPAKKTRPLDIVCVGVQQPYGGLVVSDNSEKEAYQSGSDSDLDRDVKIDVE</sequence>